<name>A0A1R3RYY4_ASPC5</name>
<evidence type="ECO:0000313" key="1">
    <source>
        <dbReference type="EMBL" id="OOF99724.1"/>
    </source>
</evidence>
<dbReference type="InterPro" id="IPR032675">
    <property type="entry name" value="LRR_dom_sf"/>
</dbReference>
<keyword evidence="2" id="KW-1185">Reference proteome</keyword>
<dbReference type="Gene3D" id="3.80.10.10">
    <property type="entry name" value="Ribonuclease Inhibitor"/>
    <property type="match status" value="2"/>
</dbReference>
<dbReference type="PANTHER" id="PTHR38926">
    <property type="entry name" value="F-BOX DOMAIN CONTAINING PROTEIN, EXPRESSED"/>
    <property type="match status" value="1"/>
</dbReference>
<dbReference type="PANTHER" id="PTHR38926:SF72">
    <property type="entry name" value="IM:7136021-RELATED"/>
    <property type="match status" value="1"/>
</dbReference>
<dbReference type="STRING" id="602072.A0A1R3RYY4"/>
<organism evidence="1 2">
    <name type="scientific">Aspergillus carbonarius (strain ITEM 5010)</name>
    <dbReference type="NCBI Taxonomy" id="602072"/>
    <lineage>
        <taxon>Eukaryota</taxon>
        <taxon>Fungi</taxon>
        <taxon>Dikarya</taxon>
        <taxon>Ascomycota</taxon>
        <taxon>Pezizomycotina</taxon>
        <taxon>Eurotiomycetes</taxon>
        <taxon>Eurotiomycetidae</taxon>
        <taxon>Eurotiales</taxon>
        <taxon>Aspergillaceae</taxon>
        <taxon>Aspergillus</taxon>
        <taxon>Aspergillus subgen. Circumdati</taxon>
    </lineage>
</organism>
<protein>
    <recommendedName>
        <fullName evidence="3">F-box domain-containing protein</fullName>
    </recommendedName>
</protein>
<dbReference type="SUPFAM" id="SSF52047">
    <property type="entry name" value="RNI-like"/>
    <property type="match status" value="1"/>
</dbReference>
<dbReference type="OrthoDB" id="10028886at2759"/>
<reference evidence="2" key="1">
    <citation type="journal article" date="2017" name="Genome Biol.">
        <title>Comparative genomics reveals high biological diversity and specific adaptations in the industrially and medically important fungal genus Aspergillus.</title>
        <authorList>
            <person name="de Vries R.P."/>
            <person name="Riley R."/>
            <person name="Wiebenga A."/>
            <person name="Aguilar-Osorio G."/>
            <person name="Amillis S."/>
            <person name="Uchima C.A."/>
            <person name="Anderluh G."/>
            <person name="Asadollahi M."/>
            <person name="Askin M."/>
            <person name="Barry K."/>
            <person name="Battaglia E."/>
            <person name="Bayram O."/>
            <person name="Benocci T."/>
            <person name="Braus-Stromeyer S.A."/>
            <person name="Caldana C."/>
            <person name="Canovas D."/>
            <person name="Cerqueira G.C."/>
            <person name="Chen F."/>
            <person name="Chen W."/>
            <person name="Choi C."/>
            <person name="Clum A."/>
            <person name="Dos Santos R.A."/>
            <person name="Damasio A.R."/>
            <person name="Diallinas G."/>
            <person name="Emri T."/>
            <person name="Fekete E."/>
            <person name="Flipphi M."/>
            <person name="Freyberg S."/>
            <person name="Gallo A."/>
            <person name="Gournas C."/>
            <person name="Habgood R."/>
            <person name="Hainaut M."/>
            <person name="Harispe M.L."/>
            <person name="Henrissat B."/>
            <person name="Hilden K.S."/>
            <person name="Hope R."/>
            <person name="Hossain A."/>
            <person name="Karabika E."/>
            <person name="Karaffa L."/>
            <person name="Karanyi Z."/>
            <person name="Krasevec N."/>
            <person name="Kuo A."/>
            <person name="Kusch H."/>
            <person name="LaButti K."/>
            <person name="Lagendijk E.L."/>
            <person name="Lapidus A."/>
            <person name="Levasseur A."/>
            <person name="Lindquist E."/>
            <person name="Lipzen A."/>
            <person name="Logrieco A.F."/>
            <person name="MacCabe A."/>
            <person name="Maekelae M.R."/>
            <person name="Malavazi I."/>
            <person name="Melin P."/>
            <person name="Meyer V."/>
            <person name="Mielnichuk N."/>
            <person name="Miskei M."/>
            <person name="Molnar A.P."/>
            <person name="Mule G."/>
            <person name="Ngan C.Y."/>
            <person name="Orejas M."/>
            <person name="Orosz E."/>
            <person name="Ouedraogo J.P."/>
            <person name="Overkamp K.M."/>
            <person name="Park H.-S."/>
            <person name="Perrone G."/>
            <person name="Piumi F."/>
            <person name="Punt P.J."/>
            <person name="Ram A.F."/>
            <person name="Ramon A."/>
            <person name="Rauscher S."/>
            <person name="Record E."/>
            <person name="Riano-Pachon D.M."/>
            <person name="Robert V."/>
            <person name="Roehrig J."/>
            <person name="Ruller R."/>
            <person name="Salamov A."/>
            <person name="Salih N.S."/>
            <person name="Samson R.A."/>
            <person name="Sandor E."/>
            <person name="Sanguinetti M."/>
            <person name="Schuetze T."/>
            <person name="Sepcic K."/>
            <person name="Shelest E."/>
            <person name="Sherlock G."/>
            <person name="Sophianopoulou V."/>
            <person name="Squina F.M."/>
            <person name="Sun H."/>
            <person name="Susca A."/>
            <person name="Todd R.B."/>
            <person name="Tsang A."/>
            <person name="Unkles S.E."/>
            <person name="van de Wiele N."/>
            <person name="van Rossen-Uffink D."/>
            <person name="Oliveira J.V."/>
            <person name="Vesth T.C."/>
            <person name="Visser J."/>
            <person name="Yu J.-H."/>
            <person name="Zhou M."/>
            <person name="Andersen M.R."/>
            <person name="Archer D.B."/>
            <person name="Baker S.E."/>
            <person name="Benoit I."/>
            <person name="Brakhage A.A."/>
            <person name="Braus G.H."/>
            <person name="Fischer R."/>
            <person name="Frisvad J.C."/>
            <person name="Goldman G.H."/>
            <person name="Houbraken J."/>
            <person name="Oakley B."/>
            <person name="Pocsi I."/>
            <person name="Scazzocchio C."/>
            <person name="Seiboth B."/>
            <person name="vanKuyk P.A."/>
            <person name="Wortman J."/>
            <person name="Dyer P.S."/>
            <person name="Grigoriev I.V."/>
        </authorList>
    </citation>
    <scope>NUCLEOTIDE SEQUENCE [LARGE SCALE GENOMIC DNA]</scope>
    <source>
        <strain evidence="2">ITEM 5010</strain>
    </source>
</reference>
<gene>
    <name evidence="1" type="ORF">ASPCADRAFT_138492</name>
</gene>
<dbReference type="OMA" id="KWALLWR"/>
<dbReference type="Proteomes" id="UP000188318">
    <property type="component" value="Unassembled WGS sequence"/>
</dbReference>
<evidence type="ECO:0000313" key="2">
    <source>
        <dbReference type="Proteomes" id="UP000188318"/>
    </source>
</evidence>
<accession>A0A1R3RYY4</accession>
<proteinExistence type="predicted"/>
<dbReference type="VEuPathDB" id="FungiDB:ASPCADRAFT_138492"/>
<dbReference type="AlphaFoldDB" id="A0A1R3RYY4"/>
<sequence>MTFALAGDVLYIILDMLGDEKDYNSLFQCAISSRCFTEHSLAVLYKLCDTSPVRGGGIEDEQFRSRRVATTWASTKGEQDPAIQKWALLWRSIILSTLDQTYLPYYSYIRYLDLDDFGDLLKDPGFTKKMKEEFFTPELFDFVSRGYQAKGNKRLRSSSLVPDNDWVMVKIGTAIVQKTLSIRGMSCNVPPETLSTWIEGLPLLQSLTIWSGDALSQHAGDKLRNHCPAFKHLTIYGWKNTPPRNAEADSEQFLNELRPNTLEYFEILSYAQLGPRSIIALGSHLSSLAELKLTSLTIEAIAELPSLTAAPALNVLILTDSIPAARDENFYAVVTRVAEWICSCRSLRRLELRRFVDDSFLLSRVLADEGLRLTTLSLAGYAMTDSRAFHEALACQKTLQNLYLRGEASEFMQGNELLVQSIGQLNNLRELELKDISDCFTIDHVIAMTPDLPQLERLWISGDFFDDSALTAFLCLPKLQSLAIHAFSKFTADGILAFISQLGPGNKGFSLTILNAVDSSLTEEAQNVIRETLKVSLDGSFDYGLAQEEYSDTDSDEMYD</sequence>
<dbReference type="EMBL" id="KV907494">
    <property type="protein sequence ID" value="OOF99724.1"/>
    <property type="molecule type" value="Genomic_DNA"/>
</dbReference>
<evidence type="ECO:0008006" key="3">
    <source>
        <dbReference type="Google" id="ProtNLM"/>
    </source>
</evidence>